<name>A0A2A9MKJ8_BESBE</name>
<evidence type="ECO:0000313" key="2">
    <source>
        <dbReference type="EMBL" id="PFH36811.1"/>
    </source>
</evidence>
<dbReference type="SUPFAM" id="SSF74877">
    <property type="entry name" value="Major surface antigen p30, SAG1"/>
    <property type="match status" value="2"/>
</dbReference>
<dbReference type="GO" id="GO:0016020">
    <property type="term" value="C:membrane"/>
    <property type="evidence" value="ECO:0007669"/>
    <property type="project" value="InterPro"/>
</dbReference>
<accession>A0A2A9MKJ8</accession>
<dbReference type="InterPro" id="IPR007226">
    <property type="entry name" value="SRS_dom"/>
</dbReference>
<dbReference type="KEGG" id="bbes:BESB_050030"/>
<keyword evidence="3" id="KW-1185">Reference proteome</keyword>
<dbReference type="VEuPathDB" id="ToxoDB:BESB_050030"/>
<dbReference type="AlphaFoldDB" id="A0A2A9MKJ8"/>
<dbReference type="InterPro" id="IPR036755">
    <property type="entry name" value="SRS_dom_sf"/>
</dbReference>
<feature type="domain" description="SRS" evidence="1">
    <location>
        <begin position="129"/>
        <end position="254"/>
    </location>
</feature>
<dbReference type="EMBL" id="NWUJ01000003">
    <property type="protein sequence ID" value="PFH36811.1"/>
    <property type="molecule type" value="Genomic_DNA"/>
</dbReference>
<evidence type="ECO:0000259" key="1">
    <source>
        <dbReference type="Pfam" id="PF04092"/>
    </source>
</evidence>
<proteinExistence type="predicted"/>
<sequence>MPLQGYLMRPVLYTKSTARFAALSRPKGSVTHFTPSVLPTAVHIIYSENPFSCKMAPLRPLQYRRSLTSKQGIPKRGQEQKSFSASGSGIAVVALFASVLMVCLYSPFPVSGVFGEEQLNICKPNGNRTVCSCENKTSGTHMATISAETNELQVNCQSSMQLAPNGLKNSTVCPMTVENISSCKAGAEKDHYMDLNTLLNGDHKIQWTDDKETKDAATSKILIVPPEILPYVDGTFAVGCALGEETQCKVAVTVAARATATTNNKIACAYGKDSNKRRQIIRLSPSQNTFTLDCGEKGALVQKNYKETYCPVSKENVAVPSCSEKYKTIFPGYQQGWWTSEADRSFTLTIPKDMFPANETSLMIQCQQKPQITEAEKAAKDEPQSRVCSVDVTIERGEKSNSVRPSVAAAATGAFLLGSGILPWLGSLI</sequence>
<dbReference type="Gene3D" id="2.60.40.1320">
    <property type="entry name" value="SRS domain"/>
    <property type="match status" value="2"/>
</dbReference>
<dbReference type="InterPro" id="IPR028352">
    <property type="entry name" value="Surface_antig_SAG1"/>
</dbReference>
<dbReference type="Pfam" id="PF04092">
    <property type="entry name" value="SAG"/>
    <property type="match status" value="2"/>
</dbReference>
<protein>
    <submittedName>
        <fullName evidence="2">SAG-related sequence</fullName>
    </submittedName>
</protein>
<dbReference type="GeneID" id="40309933"/>
<gene>
    <name evidence="2" type="ORF">BESB_050030</name>
</gene>
<reference evidence="2 3" key="1">
    <citation type="submission" date="2017-09" db="EMBL/GenBank/DDBJ databases">
        <title>Genome sequencing of Besnoitia besnoiti strain Bb-Ger1.</title>
        <authorList>
            <person name="Schares G."/>
            <person name="Venepally P."/>
            <person name="Lorenzi H.A."/>
        </authorList>
    </citation>
    <scope>NUCLEOTIDE SEQUENCE [LARGE SCALE GENOMIC DNA]</scope>
    <source>
        <strain evidence="2 3">Bb-Ger1</strain>
    </source>
</reference>
<comment type="caution">
    <text evidence="2">The sequence shown here is derived from an EMBL/GenBank/DDBJ whole genome shotgun (WGS) entry which is preliminary data.</text>
</comment>
<feature type="domain" description="SRS" evidence="1">
    <location>
        <begin position="265"/>
        <end position="394"/>
    </location>
</feature>
<dbReference type="Proteomes" id="UP000224006">
    <property type="component" value="Chromosome III"/>
</dbReference>
<dbReference type="OrthoDB" id="329695at2759"/>
<organism evidence="2 3">
    <name type="scientific">Besnoitia besnoiti</name>
    <name type="common">Apicomplexan protozoan</name>
    <dbReference type="NCBI Taxonomy" id="94643"/>
    <lineage>
        <taxon>Eukaryota</taxon>
        <taxon>Sar</taxon>
        <taxon>Alveolata</taxon>
        <taxon>Apicomplexa</taxon>
        <taxon>Conoidasida</taxon>
        <taxon>Coccidia</taxon>
        <taxon>Eucoccidiorida</taxon>
        <taxon>Eimeriorina</taxon>
        <taxon>Sarcocystidae</taxon>
        <taxon>Besnoitia</taxon>
    </lineage>
</organism>
<evidence type="ECO:0000313" key="3">
    <source>
        <dbReference type="Proteomes" id="UP000224006"/>
    </source>
</evidence>
<dbReference type="PRINTS" id="PR01801">
    <property type="entry name" value="SURFCEANTIGN"/>
</dbReference>
<dbReference type="RefSeq" id="XP_029220820.1">
    <property type="nucleotide sequence ID" value="XM_029363454.1"/>
</dbReference>